<dbReference type="KEGG" id="jre:109020774"/>
<dbReference type="AlphaFoldDB" id="A0A6P9EKU8"/>
<gene>
    <name evidence="3" type="primary">LOC109020774</name>
</gene>
<dbReference type="InterPro" id="IPR021109">
    <property type="entry name" value="Peptidase_aspartic_dom_sf"/>
</dbReference>
<feature type="compositionally biased region" description="Acidic residues" evidence="1">
    <location>
        <begin position="96"/>
        <end position="105"/>
    </location>
</feature>
<dbReference type="GeneID" id="109020774"/>
<dbReference type="Gene3D" id="2.40.70.10">
    <property type="entry name" value="Acid Proteases"/>
    <property type="match status" value="1"/>
</dbReference>
<accession>A0A6P9EKU8</accession>
<dbReference type="PANTHER" id="PTHR33067">
    <property type="entry name" value="RNA-DIRECTED DNA POLYMERASE-RELATED"/>
    <property type="match status" value="1"/>
</dbReference>
<evidence type="ECO:0000313" key="3">
    <source>
        <dbReference type="RefSeq" id="XP_035544638.1"/>
    </source>
</evidence>
<reference evidence="3" key="1">
    <citation type="submission" date="2025-08" db="UniProtKB">
        <authorList>
            <consortium name="RefSeq"/>
        </authorList>
    </citation>
    <scope>IDENTIFICATION</scope>
    <source>
        <tissue evidence="3">Leaves</tissue>
    </source>
</reference>
<feature type="region of interest" description="Disordered" evidence="1">
    <location>
        <begin position="88"/>
        <end position="130"/>
    </location>
</feature>
<organism evidence="2 3">
    <name type="scientific">Juglans regia</name>
    <name type="common">English walnut</name>
    <dbReference type="NCBI Taxonomy" id="51240"/>
    <lineage>
        <taxon>Eukaryota</taxon>
        <taxon>Viridiplantae</taxon>
        <taxon>Streptophyta</taxon>
        <taxon>Embryophyta</taxon>
        <taxon>Tracheophyta</taxon>
        <taxon>Spermatophyta</taxon>
        <taxon>Magnoliopsida</taxon>
        <taxon>eudicotyledons</taxon>
        <taxon>Gunneridae</taxon>
        <taxon>Pentapetalae</taxon>
        <taxon>rosids</taxon>
        <taxon>fabids</taxon>
        <taxon>Fagales</taxon>
        <taxon>Juglandaceae</taxon>
        <taxon>Juglans</taxon>
    </lineage>
</organism>
<sequence>MQIQVTTNNQNTQVINDLRGTINKMSTTLSTLEKGKFPSQPQPNPQVYRKQQQQVHNVLGKVFETAKAVLTLRSGKEVPQPEMTIDKQVVAPTPEDVTETDEAEKEPEVVRPESKKPMSADAKTSRGYQPVVPYPQKLASSQKNKYHTEIQEIFKQDLCTVKRKLNVKKKVFPTKQVSALILSETPQKFGDPGSPHIFIMIGESCIGRALLDLGSSVNLLPFSVYEQLGLGELKKTSIKLQLADRLVKMPRGIVENVLVQQPTTTIYQALVIFGRPFLSTSNTLINCRSGMLKLTFENMTLEINVFNTCKMPGDCDESEVHAVEEAEILMEGAVHYKEGSSSRGGRHCQPKNGNSFTVNGQRLKPFLKVFDPHEEILLVQDSRKVF</sequence>
<dbReference type="RefSeq" id="XP_035544638.1">
    <property type="nucleotide sequence ID" value="XM_035688745.1"/>
</dbReference>
<dbReference type="OrthoDB" id="778454at2759"/>
<protein>
    <submittedName>
        <fullName evidence="3">Uncharacterized protein LOC109020774</fullName>
    </submittedName>
</protein>
<evidence type="ECO:0000313" key="2">
    <source>
        <dbReference type="Proteomes" id="UP000235220"/>
    </source>
</evidence>
<proteinExistence type="predicted"/>
<name>A0A6P9EKU8_JUGRE</name>
<dbReference type="Proteomes" id="UP000235220">
    <property type="component" value="Chromosome 3"/>
</dbReference>
<dbReference type="InParanoid" id="A0A6P9EKU8"/>
<dbReference type="PANTHER" id="PTHR33067:SF32">
    <property type="entry name" value="ASPARTIC PEPTIDASE DDI1-TYPE DOMAIN-CONTAINING PROTEIN"/>
    <property type="match status" value="1"/>
</dbReference>
<evidence type="ECO:0000256" key="1">
    <source>
        <dbReference type="SAM" id="MobiDB-lite"/>
    </source>
</evidence>
<dbReference type="CDD" id="cd00303">
    <property type="entry name" value="retropepsin_like"/>
    <property type="match status" value="1"/>
</dbReference>
<feature type="compositionally biased region" description="Basic and acidic residues" evidence="1">
    <location>
        <begin position="106"/>
        <end position="118"/>
    </location>
</feature>
<keyword evidence="2" id="KW-1185">Reference proteome</keyword>